<evidence type="ECO:0000256" key="3">
    <source>
        <dbReference type="PROSITE-ProRule" id="PRU00023"/>
    </source>
</evidence>
<name>A0A7S4D1H2_9EUGL</name>
<dbReference type="PROSITE" id="PS50297">
    <property type="entry name" value="ANK_REP_REGION"/>
    <property type="match status" value="2"/>
</dbReference>
<dbReference type="SMART" id="SM00248">
    <property type="entry name" value="ANK"/>
    <property type="match status" value="5"/>
</dbReference>
<dbReference type="Pfam" id="PF12796">
    <property type="entry name" value="Ank_2"/>
    <property type="match status" value="1"/>
</dbReference>
<keyword evidence="2 3" id="KW-0040">ANK repeat</keyword>
<feature type="repeat" description="ANK" evidence="3">
    <location>
        <begin position="144"/>
        <end position="177"/>
    </location>
</feature>
<feature type="repeat" description="ANK" evidence="3">
    <location>
        <begin position="110"/>
        <end position="133"/>
    </location>
</feature>
<dbReference type="Gene3D" id="1.25.40.20">
    <property type="entry name" value="Ankyrin repeat-containing domain"/>
    <property type="match status" value="2"/>
</dbReference>
<gene>
    <name evidence="5" type="ORF">EGYM00163_LOCUS23327</name>
</gene>
<dbReference type="PANTHER" id="PTHR24171">
    <property type="entry name" value="ANKYRIN REPEAT DOMAIN-CONTAINING PROTEIN 39-RELATED"/>
    <property type="match status" value="1"/>
</dbReference>
<evidence type="ECO:0000256" key="2">
    <source>
        <dbReference type="ARBA" id="ARBA00023043"/>
    </source>
</evidence>
<evidence type="ECO:0000256" key="1">
    <source>
        <dbReference type="ARBA" id="ARBA00022737"/>
    </source>
</evidence>
<keyword evidence="1" id="KW-0677">Repeat</keyword>
<dbReference type="SUPFAM" id="SSF48403">
    <property type="entry name" value="Ankyrin repeat"/>
    <property type="match status" value="1"/>
</dbReference>
<protein>
    <submittedName>
        <fullName evidence="5">Uncharacterized protein</fullName>
    </submittedName>
</protein>
<sequence>MADPQPSRYTQEQKEEIRRQYQAMKAQQVAAASTAKTSSGKADEEGMLKAAEAGDTAALKRFLEAEQDVNVAGGRQLWTALHRACARGRLEAAELLLQQPHVDVNVQDRDGWTPLHYACHYKRDSIVQALLRHPDIGVNVRSGNELTPLHCACNTGHVDTVQALLAHGDVDVNARDAPAWSPLSCGRRTPLHNACFKGQTAVVRLLLGNPDIDLSIPDAEGCTAKDVAEARTRSEILQLLEAR</sequence>
<accession>A0A7S4D1H2</accession>
<dbReference type="InterPro" id="IPR036770">
    <property type="entry name" value="Ankyrin_rpt-contain_sf"/>
</dbReference>
<dbReference type="AlphaFoldDB" id="A0A7S4D1H2"/>
<evidence type="ECO:0000256" key="4">
    <source>
        <dbReference type="SAM" id="MobiDB-lite"/>
    </source>
</evidence>
<organism evidence="5">
    <name type="scientific">Eutreptiella gymnastica</name>
    <dbReference type="NCBI Taxonomy" id="73025"/>
    <lineage>
        <taxon>Eukaryota</taxon>
        <taxon>Discoba</taxon>
        <taxon>Euglenozoa</taxon>
        <taxon>Euglenida</taxon>
        <taxon>Spirocuta</taxon>
        <taxon>Euglenophyceae</taxon>
        <taxon>Eutreptiales</taxon>
        <taxon>Eutreptiaceae</taxon>
        <taxon>Eutreptiella</taxon>
    </lineage>
</organism>
<dbReference type="PROSITE" id="PS50088">
    <property type="entry name" value="ANK_REPEAT"/>
    <property type="match status" value="2"/>
</dbReference>
<dbReference type="InterPro" id="IPR002110">
    <property type="entry name" value="Ankyrin_rpt"/>
</dbReference>
<dbReference type="EMBL" id="HBJA01066122">
    <property type="protein sequence ID" value="CAE0812177.1"/>
    <property type="molecule type" value="Transcribed_RNA"/>
</dbReference>
<dbReference type="Pfam" id="PF00023">
    <property type="entry name" value="Ank"/>
    <property type="match status" value="2"/>
</dbReference>
<evidence type="ECO:0000313" key="5">
    <source>
        <dbReference type="EMBL" id="CAE0812177.1"/>
    </source>
</evidence>
<reference evidence="5" key="1">
    <citation type="submission" date="2021-01" db="EMBL/GenBank/DDBJ databases">
        <authorList>
            <person name="Corre E."/>
            <person name="Pelletier E."/>
            <person name="Niang G."/>
            <person name="Scheremetjew M."/>
            <person name="Finn R."/>
            <person name="Kale V."/>
            <person name="Holt S."/>
            <person name="Cochrane G."/>
            <person name="Meng A."/>
            <person name="Brown T."/>
            <person name="Cohen L."/>
        </authorList>
    </citation>
    <scope>NUCLEOTIDE SEQUENCE</scope>
    <source>
        <strain evidence="5">CCMP1594</strain>
    </source>
</reference>
<proteinExistence type="predicted"/>
<feature type="region of interest" description="Disordered" evidence="4">
    <location>
        <begin position="1"/>
        <end position="44"/>
    </location>
</feature>
<feature type="compositionally biased region" description="Low complexity" evidence="4">
    <location>
        <begin position="22"/>
        <end position="40"/>
    </location>
</feature>
<dbReference type="PANTHER" id="PTHR24171:SF8">
    <property type="entry name" value="BRCA1-ASSOCIATED RING DOMAIN PROTEIN 1"/>
    <property type="match status" value="1"/>
</dbReference>